<gene>
    <name evidence="1" type="ORF">AAEO58_13425</name>
</gene>
<organism evidence="1 2">
    <name type="scientific">Flavobacterium helocola</name>
    <dbReference type="NCBI Taxonomy" id="3139139"/>
    <lineage>
        <taxon>Bacteria</taxon>
        <taxon>Pseudomonadati</taxon>
        <taxon>Bacteroidota</taxon>
        <taxon>Flavobacteriia</taxon>
        <taxon>Flavobacteriales</taxon>
        <taxon>Flavobacteriaceae</taxon>
        <taxon>Flavobacterium</taxon>
    </lineage>
</organism>
<accession>A0ABU9I9D8</accession>
<dbReference type="InterPro" id="IPR013783">
    <property type="entry name" value="Ig-like_fold"/>
</dbReference>
<comment type="caution">
    <text evidence="1">The sequence shown here is derived from an EMBL/GenBank/DDBJ whole genome shotgun (WGS) entry which is preliminary data.</text>
</comment>
<dbReference type="Gene3D" id="2.60.40.10">
    <property type="entry name" value="Immunoglobulins"/>
    <property type="match status" value="8"/>
</dbReference>
<feature type="non-terminal residue" evidence="1">
    <location>
        <position position="829"/>
    </location>
</feature>
<proteinExistence type="predicted"/>
<feature type="non-terminal residue" evidence="1">
    <location>
        <position position="1"/>
    </location>
</feature>
<dbReference type="RefSeq" id="WP_423972067.1">
    <property type="nucleotide sequence ID" value="NZ_JBBYHT010000013.1"/>
</dbReference>
<keyword evidence="2" id="KW-1185">Reference proteome</keyword>
<name>A0ABU9I9D8_9FLAO</name>
<evidence type="ECO:0000313" key="1">
    <source>
        <dbReference type="EMBL" id="MEL1249043.1"/>
    </source>
</evidence>
<sequence length="829" mass="79215">VTTTGGCPPATTTGTITVTPLNTIAAGTSQTVCINSAITNITLATTGATGATFAGLPAGVTGSWAGNVATISGTPTASGTFNYTVTTTGGCPPATTTGTITVTPLNTIAAGTSQTVCVNSAITTITLATTGATGATFAGLPAGVTGSWSGNVVTISGTPTVSGPFNYTVTTTGGCPPATTTGTITVTPLNTIAAGTSQTVCVNSAITTITLATTGATGATFAGLPAGVTGSWSGNVVTISGTPTVSGPFNYTVTTTGGCPPATTTGTITVTPLNTIAAGTSQTVCVNSAITTITLATTGATGATFAGLPAGVTGSWSGNVVTISGTPTVSGPFNYTVTTTGGCPPATTTGTITVNPTAVPVTGFSYSTPVCINGTNPIPTTVLGFTTGGIYSSSPGLSINGATGEINLGLSTAGTYTVTYLYGATTCGAAGSSTFDITITSLSLISLTSVATTTNQTLCINTPVTNITYSVTNATGATVSGLPAGVTESFAAGVFTISGTPTASGPFNYTITTTGSCSPAATTTGTITVTPLNTIAAGTSQTVCVNSAITTITLATTGATGATFAGLPAGVTGSWSGNVVTISGTPTVSGPFNYTVTTTGGCPPATTTGTITVTPLNTIAAGTSQTVCVNSAITTITLATTGATGATFAGLPAGVTGSWSGNVVTISGTPTVSGPFNYTVTTTGGCPPATTTGTITVTPLNTIAAGTSQTVCINSAITNITLATTGATGATFAGLPAGVTGSWAGNVATISGTPTASGIFNYTVTTTGGCLPAATTGTITVTSLNTIAAGTSQTVCVNSPITNITLATTGATGATFAGLPAGVTGSWAG</sequence>
<evidence type="ECO:0000313" key="2">
    <source>
        <dbReference type="Proteomes" id="UP001393056"/>
    </source>
</evidence>
<protein>
    <recommendedName>
        <fullName evidence="3">Ig-like domain-containing protein</fullName>
    </recommendedName>
</protein>
<reference evidence="1 2" key="1">
    <citation type="submission" date="2024-04" db="EMBL/GenBank/DDBJ databases">
        <title>Flavobacterium sp. DGU41 16S ribosomal RNA gene Genome sequencing and assembly.</title>
        <authorList>
            <person name="Park S."/>
        </authorList>
    </citation>
    <scope>NUCLEOTIDE SEQUENCE [LARGE SCALE GENOMIC DNA]</scope>
    <source>
        <strain evidence="1 2">DGU41</strain>
    </source>
</reference>
<dbReference type="EMBL" id="JBBYHT010000013">
    <property type="protein sequence ID" value="MEL1249043.1"/>
    <property type="molecule type" value="Genomic_DNA"/>
</dbReference>
<dbReference type="Proteomes" id="UP001393056">
    <property type="component" value="Unassembled WGS sequence"/>
</dbReference>
<evidence type="ECO:0008006" key="3">
    <source>
        <dbReference type="Google" id="ProtNLM"/>
    </source>
</evidence>